<evidence type="ECO:0000313" key="5">
    <source>
        <dbReference type="Proteomes" id="UP001071230"/>
    </source>
</evidence>
<dbReference type="PANTHER" id="PTHR43174">
    <property type="entry name" value="UDP-N-ACETYLGLUCOSAMINE 2-EPIMERASE"/>
    <property type="match status" value="1"/>
</dbReference>
<protein>
    <submittedName>
        <fullName evidence="3 4">UDP-N-acetylglucosamine 2-epimerase</fullName>
        <ecNumber evidence="3">5.1.3.14</ecNumber>
    </submittedName>
</protein>
<organism evidence="3">
    <name type="scientific">Acididesulfobacillus acetoxydans</name>
    <dbReference type="NCBI Taxonomy" id="1561005"/>
    <lineage>
        <taxon>Bacteria</taxon>
        <taxon>Bacillati</taxon>
        <taxon>Bacillota</taxon>
        <taxon>Clostridia</taxon>
        <taxon>Eubacteriales</taxon>
        <taxon>Peptococcaceae</taxon>
        <taxon>Acididesulfobacillus</taxon>
    </lineage>
</organism>
<proteinExistence type="inferred from homology"/>
<evidence type="ECO:0000256" key="1">
    <source>
        <dbReference type="RuleBase" id="RU003513"/>
    </source>
</evidence>
<reference evidence="4" key="1">
    <citation type="submission" date="2014-11" db="EMBL/GenBank/DDBJ databases">
        <authorList>
            <person name="Hornung B.V."/>
        </authorList>
    </citation>
    <scope>NUCLEOTIDE SEQUENCE</scope>
    <source>
        <strain evidence="4">INE</strain>
    </source>
</reference>
<reference evidence="3" key="2">
    <citation type="submission" date="2020-01" db="EMBL/GenBank/DDBJ databases">
        <authorList>
            <person name="Hornung B."/>
        </authorList>
    </citation>
    <scope>NUCLEOTIDE SEQUENCE</scope>
    <source>
        <strain evidence="3">PacBioINE</strain>
    </source>
</reference>
<dbReference type="EMBL" id="LR746496">
    <property type="protein sequence ID" value="CAA7600339.1"/>
    <property type="molecule type" value="Genomic_DNA"/>
</dbReference>
<evidence type="ECO:0000313" key="3">
    <source>
        <dbReference type="EMBL" id="CAA7600339.1"/>
    </source>
</evidence>
<dbReference type="InterPro" id="IPR029767">
    <property type="entry name" value="WecB-like"/>
</dbReference>
<evidence type="ECO:0000313" key="4">
    <source>
        <dbReference type="EMBL" id="CEJ07861.1"/>
    </source>
</evidence>
<gene>
    <name evidence="3" type="ORF">DEACI_0992</name>
    <name evidence="4" type="ORF">DEACI_2327</name>
</gene>
<keyword evidence="5" id="KW-1185">Reference proteome</keyword>
<evidence type="ECO:0000259" key="2">
    <source>
        <dbReference type="Pfam" id="PF02350"/>
    </source>
</evidence>
<dbReference type="InterPro" id="IPR003331">
    <property type="entry name" value="UDP_GlcNAc_Epimerase_2_dom"/>
</dbReference>
<dbReference type="CDD" id="cd03786">
    <property type="entry name" value="GTB_UDP-GlcNAc_2-Epimerase"/>
    <property type="match status" value="1"/>
</dbReference>
<dbReference type="Gene3D" id="3.40.50.2000">
    <property type="entry name" value="Glycogen Phosphorylase B"/>
    <property type="match status" value="2"/>
</dbReference>
<dbReference type="GO" id="GO:0008761">
    <property type="term" value="F:UDP-N-acetylglucosamine 2-epimerase activity"/>
    <property type="evidence" value="ECO:0007669"/>
    <property type="project" value="UniProtKB-EC"/>
</dbReference>
<dbReference type="AlphaFoldDB" id="A0A8S0W734"/>
<feature type="domain" description="UDP-N-acetylglucosamine 2-epimerase" evidence="2">
    <location>
        <begin position="28"/>
        <end position="355"/>
    </location>
</feature>
<dbReference type="PANTHER" id="PTHR43174:SF1">
    <property type="entry name" value="UDP-N-ACETYLGLUCOSAMINE 2-EPIMERASE"/>
    <property type="match status" value="1"/>
</dbReference>
<sequence>MKVLTVFGTRPEIIRLSRVIPLLDGLCRHVLVHTGQNFEARLSAIFFEELGLRAPDYVLKGQADSPMGQVGLILSGIEKVLQTEQPDRVLILGDTNSALAAVAAKRQGIPVYHMEAGNRCFDDRVPEEVNRRLVDHCSDILLPYTERSRANLLREGIEGQRIFVTGNPILEVLTYYAEGIRQSRVLERLGLDPSRYMLVTLHRAENVDDPVRLARYLAALEQVYDKFKLPLICSLHPHTRSQLAKQNKTLGGSGVIVLEPLGLFDFVHLEKNARCVLSDSGTVQEECSIFRIPNVTLRDVTERPETIEAGSNLIAGSLPASIVRAVETVLSGECTWQPPPEYLVPEVSTKVTRILLGCHGHP</sequence>
<dbReference type="NCBIfam" id="TIGR00236">
    <property type="entry name" value="wecB"/>
    <property type="match status" value="1"/>
</dbReference>
<dbReference type="KEGG" id="aacx:DEACI_0992"/>
<keyword evidence="1 3" id="KW-0413">Isomerase</keyword>
<dbReference type="EC" id="5.1.3.14" evidence="3"/>
<dbReference type="Proteomes" id="UP001071230">
    <property type="component" value="Unassembled WGS sequence"/>
</dbReference>
<name>A0A8S0W734_9FIRM</name>
<dbReference type="SUPFAM" id="SSF53756">
    <property type="entry name" value="UDP-Glycosyltransferase/glycogen phosphorylase"/>
    <property type="match status" value="1"/>
</dbReference>
<dbReference type="RefSeq" id="WP_240984027.1">
    <property type="nucleotide sequence ID" value="NZ_CDGJ01000068.1"/>
</dbReference>
<dbReference type="Pfam" id="PF02350">
    <property type="entry name" value="Epimerase_2"/>
    <property type="match status" value="1"/>
</dbReference>
<dbReference type="EMBL" id="CDGJ01000068">
    <property type="protein sequence ID" value="CEJ07861.1"/>
    <property type="molecule type" value="Genomic_DNA"/>
</dbReference>
<dbReference type="Proteomes" id="UP000836597">
    <property type="component" value="Chromosome"/>
</dbReference>
<accession>A0A8S0W734</accession>
<comment type="similarity">
    <text evidence="1">Belongs to the UDP-N-acetylglucosamine 2-epimerase family.</text>
</comment>